<sequence>MEKYFLGNNRNNSIYGEINEKEYRTFLKFYTLYKRYENFCQAFLVSNDSKIEYEDLKKSVELEKNVDLDKLHVIAIGVVTRYVLTNRMAVDNAKAYYNECSLNNSFLIDKEKNNQSFAIFKILRNYAQHYSIPISNTTVALNILTNTSKVEFSISKEEILQNNFRGKDREYIVTSFPETIIFEEITEECNRVMDELFLDITEKTKIKVKKRFIKLLKNRIQIFTREHDGRTINALFVKKEGDPTKVYCFDEKIFFGFITMLSSRFSEV</sequence>
<protein>
    <submittedName>
        <fullName evidence="1">Uncharacterized protein</fullName>
    </submittedName>
</protein>
<proteinExistence type="predicted"/>
<dbReference type="RefSeq" id="WP_015076530.1">
    <property type="nucleotide sequence ID" value="NC_019425.2"/>
</dbReference>
<dbReference type="HOGENOM" id="CLU_1037034_0_0_9"/>
<dbReference type="Proteomes" id="UP000000212">
    <property type="component" value="Chromosome"/>
</dbReference>
<evidence type="ECO:0000313" key="2">
    <source>
        <dbReference type="Proteomes" id="UP000000212"/>
    </source>
</evidence>
<organism evidence="1 2">
    <name type="scientific">Carnobacterium maltaromaticum LMA28</name>
    <dbReference type="NCBI Taxonomy" id="1234679"/>
    <lineage>
        <taxon>Bacteria</taxon>
        <taxon>Bacillati</taxon>
        <taxon>Bacillota</taxon>
        <taxon>Bacilli</taxon>
        <taxon>Lactobacillales</taxon>
        <taxon>Carnobacteriaceae</taxon>
        <taxon>Carnobacterium</taxon>
    </lineage>
</organism>
<dbReference type="OrthoDB" id="2991276at2"/>
<evidence type="ECO:0000313" key="1">
    <source>
        <dbReference type="EMBL" id="CCO11301.2"/>
    </source>
</evidence>
<gene>
    <name evidence="1" type="ORF">BN424_1860</name>
</gene>
<dbReference type="KEGG" id="cml:BN424_1860"/>
<dbReference type="EMBL" id="HE999757">
    <property type="protein sequence ID" value="CCO11301.2"/>
    <property type="molecule type" value="Genomic_DNA"/>
</dbReference>
<dbReference type="STRING" id="1234679.BN424_1860"/>
<keyword evidence="2" id="KW-1185">Reference proteome</keyword>
<reference evidence="2" key="1">
    <citation type="journal article" date="2013" name="Genome Announc.">
        <title>Complete Chromosome Sequence of Carnobacterium maltaromaticum LMA 28.</title>
        <authorList>
            <person name="Cailliez-Grimal C."/>
            <person name="Chaillou S."/>
            <person name="Anba-Mondoloni J."/>
            <person name="Loux V."/>
            <person name="Afzal M.I."/>
            <person name="Rahman A."/>
            <person name="Kergourlay G."/>
            <person name="Champomier-Verges M.C."/>
            <person name="Zagorec M."/>
            <person name="Dalgaard P."/>
            <person name="Leisner J.J."/>
            <person name="Prevost H."/>
            <person name="Revol-Junelles A.M."/>
            <person name="Borges F."/>
        </authorList>
    </citation>
    <scope>NUCLEOTIDE SEQUENCE</scope>
    <source>
        <strain evidence="2">LMA28</strain>
    </source>
</reference>
<dbReference type="AlphaFoldDB" id="K8ERW7"/>
<accession>K8ERW7</accession>
<name>K8ERW7_CARML</name>